<dbReference type="InterPro" id="IPR050678">
    <property type="entry name" value="DNA_Partitioning_ATPase"/>
</dbReference>
<dbReference type="Gene3D" id="3.40.50.300">
    <property type="entry name" value="P-loop containing nucleotide triphosphate hydrolases"/>
    <property type="match status" value="1"/>
</dbReference>
<dbReference type="PANTHER" id="PTHR13696:SF99">
    <property type="entry name" value="COBYRINIC ACID AC-DIAMIDE SYNTHASE"/>
    <property type="match status" value="1"/>
</dbReference>
<protein>
    <submittedName>
        <fullName evidence="2">ParA family protein</fullName>
    </submittedName>
</protein>
<dbReference type="SUPFAM" id="SSF52540">
    <property type="entry name" value="P-loop containing nucleoside triphosphate hydrolases"/>
    <property type="match status" value="1"/>
</dbReference>
<dbReference type="Pfam" id="PF13614">
    <property type="entry name" value="AAA_31"/>
    <property type="match status" value="1"/>
</dbReference>
<proteinExistence type="predicted"/>
<name>A0A9Y1BN05_9ARCH</name>
<sequence>MKTISVHSYRGGTGKTTFLLNIAGELVTRGKKVLAIDFDLRAPAFQSYFKIDKLNYLSDYLLNKKHLEEVIVQAEERGNGRIDLIFSSMEFLKQHSKQRDKLVRDDTVYLSKLYQLQKEVEENYDYLLIDTTPGFFYRSIDAMMISDILLIVSTPTISNVQGLEELWRNVYSMLKEDVNMYLLINMIEKEGEKVDKELVEKSIEELKKMGKKYFANKLIEIPDYGAMGERIHSFEQEPNKEFLNKISELIDLLNG</sequence>
<dbReference type="InterPro" id="IPR027417">
    <property type="entry name" value="P-loop_NTPase"/>
</dbReference>
<dbReference type="EMBL" id="CP084166">
    <property type="protein sequence ID" value="UJG41735.1"/>
    <property type="molecule type" value="Genomic_DNA"/>
</dbReference>
<evidence type="ECO:0000259" key="1">
    <source>
        <dbReference type="Pfam" id="PF13614"/>
    </source>
</evidence>
<feature type="domain" description="AAA" evidence="1">
    <location>
        <begin position="1"/>
        <end position="179"/>
    </location>
</feature>
<dbReference type="AlphaFoldDB" id="A0A9Y1BN05"/>
<evidence type="ECO:0000313" key="2">
    <source>
        <dbReference type="EMBL" id="UJG41735.1"/>
    </source>
</evidence>
<accession>A0A9Y1BN05</accession>
<reference evidence="2" key="1">
    <citation type="journal article" date="2022" name="Nat. Microbiol.">
        <title>Unique mobile elements and scalable gene flow at the prokaryote-eukaryote boundary revealed by circularized Asgard archaea genomes.</title>
        <authorList>
            <person name="Wu F."/>
            <person name="Speth D.R."/>
            <person name="Philosof A."/>
            <person name="Cremiere A."/>
            <person name="Narayanan A."/>
            <person name="Barco R.A."/>
            <person name="Connon S.A."/>
            <person name="Amend J.P."/>
            <person name="Antoshechkin I.A."/>
            <person name="Orphan V.J."/>
        </authorList>
    </citation>
    <scope>NUCLEOTIDE SEQUENCE</scope>
    <source>
        <strain evidence="2">PM71</strain>
    </source>
</reference>
<dbReference type="Proteomes" id="UP001201020">
    <property type="component" value="Chromosome"/>
</dbReference>
<dbReference type="PANTHER" id="PTHR13696">
    <property type="entry name" value="P-LOOP CONTAINING NUCLEOSIDE TRIPHOSPHATE HYDROLASE"/>
    <property type="match status" value="1"/>
</dbReference>
<dbReference type="InterPro" id="IPR025669">
    <property type="entry name" value="AAA_dom"/>
</dbReference>
<organism evidence="2">
    <name type="scientific">Candidatus Heimdallarchaeum aukensis</name>
    <dbReference type="NCBI Taxonomy" id="2876573"/>
    <lineage>
        <taxon>Archaea</taxon>
        <taxon>Promethearchaeati</taxon>
        <taxon>Candidatus Heimdallarchaeota</taxon>
        <taxon>Candidatus Heimdallarchaeia (ex Rinke et al. 2021) (nom. nud.)</taxon>
        <taxon>Candidatus Heimdallarchaeales</taxon>
        <taxon>Candidatus Heimdallarchaeaceae</taxon>
        <taxon>Candidatus Heimdallarchaeum</taxon>
    </lineage>
</organism>
<gene>
    <name evidence="2" type="ORF">K9W45_04535</name>
</gene>